<feature type="transmembrane region" description="Helical" evidence="7">
    <location>
        <begin position="178"/>
        <end position="199"/>
    </location>
</feature>
<evidence type="ECO:0000256" key="3">
    <source>
        <dbReference type="ARBA" id="ARBA00022475"/>
    </source>
</evidence>
<feature type="transmembrane region" description="Helical" evidence="7">
    <location>
        <begin position="275"/>
        <end position="295"/>
    </location>
</feature>
<organism evidence="10 11">
    <name type="scientific">Streptosporangium vulgare</name>
    <dbReference type="NCBI Taxonomy" id="46190"/>
    <lineage>
        <taxon>Bacteria</taxon>
        <taxon>Bacillati</taxon>
        <taxon>Actinomycetota</taxon>
        <taxon>Actinomycetes</taxon>
        <taxon>Streptosporangiales</taxon>
        <taxon>Streptosporangiaceae</taxon>
        <taxon>Streptosporangium</taxon>
    </lineage>
</organism>
<dbReference type="RefSeq" id="WP_386162101.1">
    <property type="nucleotide sequence ID" value="NZ_JBHMBS010000029.1"/>
</dbReference>
<feature type="transmembrane region" description="Helical" evidence="7">
    <location>
        <begin position="145"/>
        <end position="166"/>
    </location>
</feature>
<dbReference type="PANTHER" id="PTHR30193:SF37">
    <property type="entry name" value="INNER MEMBRANE ABC TRANSPORTER PERMEASE PROTEIN YCJO"/>
    <property type="match status" value="1"/>
</dbReference>
<dbReference type="PROSITE" id="PS50928">
    <property type="entry name" value="ABC_TM1"/>
    <property type="match status" value="1"/>
</dbReference>
<feature type="region of interest" description="Disordered" evidence="8">
    <location>
        <begin position="1"/>
        <end position="79"/>
    </location>
</feature>
<gene>
    <name evidence="10" type="ORF">ACFFRH_36675</name>
</gene>
<feature type="transmembrane region" description="Helical" evidence="7">
    <location>
        <begin position="219"/>
        <end position="244"/>
    </location>
</feature>
<name>A0ABV5TPL2_9ACTN</name>
<dbReference type="Proteomes" id="UP001589610">
    <property type="component" value="Unassembled WGS sequence"/>
</dbReference>
<keyword evidence="5 7" id="KW-1133">Transmembrane helix</keyword>
<keyword evidence="2 7" id="KW-0813">Transport</keyword>
<feature type="domain" description="ABC transmembrane type-1" evidence="9">
    <location>
        <begin position="141"/>
        <end position="347"/>
    </location>
</feature>
<reference evidence="10 11" key="1">
    <citation type="submission" date="2024-09" db="EMBL/GenBank/DDBJ databases">
        <authorList>
            <person name="Sun Q."/>
            <person name="Mori K."/>
        </authorList>
    </citation>
    <scope>NUCLEOTIDE SEQUENCE [LARGE SCALE GENOMIC DNA]</scope>
    <source>
        <strain evidence="10 11">JCM 3028</strain>
    </source>
</reference>
<keyword evidence="6 7" id="KW-0472">Membrane</keyword>
<evidence type="ECO:0000313" key="10">
    <source>
        <dbReference type="EMBL" id="MFB9681043.1"/>
    </source>
</evidence>
<dbReference type="PANTHER" id="PTHR30193">
    <property type="entry name" value="ABC TRANSPORTER PERMEASE PROTEIN"/>
    <property type="match status" value="1"/>
</dbReference>
<feature type="transmembrane region" description="Helical" evidence="7">
    <location>
        <begin position="325"/>
        <end position="351"/>
    </location>
</feature>
<evidence type="ECO:0000256" key="1">
    <source>
        <dbReference type="ARBA" id="ARBA00004651"/>
    </source>
</evidence>
<evidence type="ECO:0000256" key="7">
    <source>
        <dbReference type="RuleBase" id="RU363032"/>
    </source>
</evidence>
<dbReference type="CDD" id="cd06261">
    <property type="entry name" value="TM_PBP2"/>
    <property type="match status" value="1"/>
</dbReference>
<feature type="compositionally biased region" description="Pro residues" evidence="8">
    <location>
        <begin position="35"/>
        <end position="47"/>
    </location>
</feature>
<evidence type="ECO:0000256" key="8">
    <source>
        <dbReference type="SAM" id="MobiDB-lite"/>
    </source>
</evidence>
<feature type="transmembrane region" description="Helical" evidence="7">
    <location>
        <begin position="83"/>
        <end position="104"/>
    </location>
</feature>
<protein>
    <submittedName>
        <fullName evidence="10">Carbohydrate ABC transporter permease</fullName>
    </submittedName>
</protein>
<accession>A0ABV5TPL2</accession>
<comment type="subcellular location">
    <subcellularLocation>
        <location evidence="1 7">Cell membrane</location>
        <topology evidence="1 7">Multi-pass membrane protein</topology>
    </subcellularLocation>
</comment>
<dbReference type="Pfam" id="PF00528">
    <property type="entry name" value="BPD_transp_1"/>
    <property type="match status" value="1"/>
</dbReference>
<dbReference type="InterPro" id="IPR035906">
    <property type="entry name" value="MetI-like_sf"/>
</dbReference>
<dbReference type="InterPro" id="IPR051393">
    <property type="entry name" value="ABC_transporter_permease"/>
</dbReference>
<evidence type="ECO:0000313" key="11">
    <source>
        <dbReference type="Proteomes" id="UP001589610"/>
    </source>
</evidence>
<evidence type="ECO:0000256" key="2">
    <source>
        <dbReference type="ARBA" id="ARBA00022448"/>
    </source>
</evidence>
<keyword evidence="11" id="KW-1185">Reference proteome</keyword>
<dbReference type="EMBL" id="JBHMBS010000029">
    <property type="protein sequence ID" value="MFB9681043.1"/>
    <property type="molecule type" value="Genomic_DNA"/>
</dbReference>
<sequence length="358" mass="38092">MPPRGHPSEPEPGPDPRPTVTVTATATDPDTDAAPGPPSPTPLPLPLPVSRGEGEGLEGDGEGGERGNRGGPAGTGDRSGRRWLPWALPAVLLVAVFFVLPFALNARFAFSSWTGFRSEITWNGLDNFRTLVEQGLLTNAVTVTVLYAILCMAIQNTVSLSLALALQRTDRVNTVFRSLFFLPTLVSPLAAGYIWRGILDPAGPVDSFLGIDWAWLGEPATALVTVAFVDAWKWSGLITLVYIAGLNSVPRELLESATVDGAGPWTRFARVRFPLLAPAVTFNVAVTLVGALSAYDVIAATTGGGPGDHTRALNVVMRQQWGQGFFGSASALGFTVTLLVIATAVPLVWWLRRREVTG</sequence>
<dbReference type="Gene3D" id="1.10.3720.10">
    <property type="entry name" value="MetI-like"/>
    <property type="match status" value="1"/>
</dbReference>
<evidence type="ECO:0000259" key="9">
    <source>
        <dbReference type="PROSITE" id="PS50928"/>
    </source>
</evidence>
<comment type="similarity">
    <text evidence="7">Belongs to the binding-protein-dependent transport system permease family.</text>
</comment>
<proteinExistence type="inferred from homology"/>
<dbReference type="SUPFAM" id="SSF161098">
    <property type="entry name" value="MetI-like"/>
    <property type="match status" value="1"/>
</dbReference>
<dbReference type="InterPro" id="IPR000515">
    <property type="entry name" value="MetI-like"/>
</dbReference>
<feature type="compositionally biased region" description="Low complexity" evidence="8">
    <location>
        <begin position="18"/>
        <end position="34"/>
    </location>
</feature>
<keyword evidence="3" id="KW-1003">Cell membrane</keyword>
<comment type="caution">
    <text evidence="10">The sequence shown here is derived from an EMBL/GenBank/DDBJ whole genome shotgun (WGS) entry which is preliminary data.</text>
</comment>
<keyword evidence="4 7" id="KW-0812">Transmembrane</keyword>
<evidence type="ECO:0000256" key="6">
    <source>
        <dbReference type="ARBA" id="ARBA00023136"/>
    </source>
</evidence>
<evidence type="ECO:0000256" key="4">
    <source>
        <dbReference type="ARBA" id="ARBA00022692"/>
    </source>
</evidence>
<evidence type="ECO:0000256" key="5">
    <source>
        <dbReference type="ARBA" id="ARBA00022989"/>
    </source>
</evidence>
<feature type="compositionally biased region" description="Pro residues" evidence="8">
    <location>
        <begin position="1"/>
        <end position="17"/>
    </location>
</feature>